<dbReference type="InterPro" id="IPR030379">
    <property type="entry name" value="G_SEPTIN_dom"/>
</dbReference>
<dbReference type="CDD" id="cd00882">
    <property type="entry name" value="Ras_like_GTPase"/>
    <property type="match status" value="1"/>
</dbReference>
<keyword evidence="1" id="KW-0342">GTP-binding</keyword>
<feature type="coiled-coil region" evidence="2">
    <location>
        <begin position="244"/>
        <end position="271"/>
    </location>
</feature>
<dbReference type="AlphaFoldDB" id="A0A914BH37"/>
<evidence type="ECO:0000313" key="5">
    <source>
        <dbReference type="Proteomes" id="UP000887568"/>
    </source>
</evidence>
<dbReference type="Proteomes" id="UP000887568">
    <property type="component" value="Unplaced"/>
</dbReference>
<organism evidence="4 5">
    <name type="scientific">Patiria miniata</name>
    <name type="common">Bat star</name>
    <name type="synonym">Asterina miniata</name>
    <dbReference type="NCBI Taxonomy" id="46514"/>
    <lineage>
        <taxon>Eukaryota</taxon>
        <taxon>Metazoa</taxon>
        <taxon>Echinodermata</taxon>
        <taxon>Eleutherozoa</taxon>
        <taxon>Asterozoa</taxon>
        <taxon>Asteroidea</taxon>
        <taxon>Valvatacea</taxon>
        <taxon>Valvatida</taxon>
        <taxon>Asterinidae</taxon>
        <taxon>Patiria</taxon>
    </lineage>
</organism>
<dbReference type="EnsemblMetazoa" id="XM_038219650.1">
    <property type="protein sequence ID" value="XP_038075578.1"/>
    <property type="gene ID" value="LOC119743246"/>
</dbReference>
<dbReference type="GO" id="GO:0005525">
    <property type="term" value="F:GTP binding"/>
    <property type="evidence" value="ECO:0007669"/>
    <property type="project" value="UniProtKB-KW"/>
</dbReference>
<name>A0A914BH37_PATMI</name>
<dbReference type="GeneID" id="119743246"/>
<keyword evidence="5" id="KW-1185">Reference proteome</keyword>
<evidence type="ECO:0000256" key="2">
    <source>
        <dbReference type="SAM" id="Coils"/>
    </source>
</evidence>
<keyword evidence="1" id="KW-0547">Nucleotide-binding</keyword>
<evidence type="ECO:0000259" key="3">
    <source>
        <dbReference type="Pfam" id="PF00735"/>
    </source>
</evidence>
<proteinExistence type="inferred from homology"/>
<dbReference type="Gene3D" id="3.40.50.300">
    <property type="entry name" value="P-loop containing nucleotide triphosphate hydrolases"/>
    <property type="match status" value="1"/>
</dbReference>
<protein>
    <recommendedName>
        <fullName evidence="3">Septin-type G domain-containing protein</fullName>
    </recommendedName>
</protein>
<accession>A0A914BH37</accession>
<dbReference type="OrthoDB" id="8954335at2759"/>
<evidence type="ECO:0000256" key="1">
    <source>
        <dbReference type="RuleBase" id="RU004560"/>
    </source>
</evidence>
<reference evidence="4" key="1">
    <citation type="submission" date="2022-11" db="UniProtKB">
        <authorList>
            <consortium name="EnsemblMetazoa"/>
        </authorList>
    </citation>
    <scope>IDENTIFICATION</scope>
</reference>
<dbReference type="RefSeq" id="XP_038075578.1">
    <property type="nucleotide sequence ID" value="XM_038219650.1"/>
</dbReference>
<feature type="domain" description="Septin-type G" evidence="3">
    <location>
        <begin position="1"/>
        <end position="82"/>
    </location>
</feature>
<dbReference type="PANTHER" id="PTHR32046">
    <property type="entry name" value="G DOMAIN-CONTAINING PROTEIN"/>
    <property type="match status" value="1"/>
</dbReference>
<sequence>MVVGATGTGKSTLINAMANYILGVKWEYNFRFKLVDERGEAPESQAYSQTQNIRSYTINSNDHINVPYTLTIIDTPGFGDTRGIEHDKATVEKIKEFFTHPEAHGVDHIDAVGFVVQSSQARLTRTQTYVFESILSVFGKNIEPNILLLITFFDGQPPKVLEAVQEAKLPISKTFKFNSSALFASHGDGGKSFDAMFWEMGYTSMKEFFDALNDLQPQSLILTVAVLEERKCLEIALKGLQPQIQFACEQEQQLNNDIKMLEEHEKEIEAHKSFEYVANVAKLEKIPDQQGSTNCSNCLYTCHHPCTYSRLKRFCHAMSWGNCTVCPGKCPSSDHVHENSRYHWKMVREKQTYADIENRYRDAKGRKQTREEVIKKLRADLATAEAAVSELIKESHRSAQRLEQIALNPNPVGVREYLDVLIESEKATKNTGWEKRVGSLEATKQREGTKAAVKDAAAAASGSAISSMWSKVKKTIGYT</sequence>
<dbReference type="PANTHER" id="PTHR32046:SF14">
    <property type="match status" value="1"/>
</dbReference>
<dbReference type="SUPFAM" id="SSF52540">
    <property type="entry name" value="P-loop containing nucleoside triphosphate hydrolases"/>
    <property type="match status" value="1"/>
</dbReference>
<evidence type="ECO:0000313" key="4">
    <source>
        <dbReference type="EnsemblMetazoa" id="XP_038075578.1"/>
    </source>
</evidence>
<dbReference type="OMA" id="TNCKQCH"/>
<feature type="coiled-coil region" evidence="2">
    <location>
        <begin position="346"/>
        <end position="394"/>
    </location>
</feature>
<dbReference type="InterPro" id="IPR027417">
    <property type="entry name" value="P-loop_NTPase"/>
</dbReference>
<keyword evidence="2" id="KW-0175">Coiled coil</keyword>
<comment type="similarity">
    <text evidence="1">Belongs to the TRAFAC class TrmE-Era-EngA-EngB-Septin-like GTPase superfamily. Septin GTPase family.</text>
</comment>
<dbReference type="Pfam" id="PF00735">
    <property type="entry name" value="Septin"/>
    <property type="match status" value="1"/>
</dbReference>